<comment type="caution">
    <text evidence="1">The sequence shown here is derived from an EMBL/GenBank/DDBJ whole genome shotgun (WGS) entry which is preliminary data.</text>
</comment>
<gene>
    <name evidence="1" type="ORF">BV25DRAFT_340956</name>
</gene>
<name>A0ACB8T7I2_9AGAM</name>
<dbReference type="EMBL" id="MU277200">
    <property type="protein sequence ID" value="KAI0064103.1"/>
    <property type="molecule type" value="Genomic_DNA"/>
</dbReference>
<accession>A0ACB8T7I2</accession>
<dbReference type="Proteomes" id="UP000814140">
    <property type="component" value="Unassembled WGS sequence"/>
</dbReference>
<reference evidence="1" key="1">
    <citation type="submission" date="2021-03" db="EMBL/GenBank/DDBJ databases">
        <authorList>
            <consortium name="DOE Joint Genome Institute"/>
            <person name="Ahrendt S."/>
            <person name="Looney B.P."/>
            <person name="Miyauchi S."/>
            <person name="Morin E."/>
            <person name="Drula E."/>
            <person name="Courty P.E."/>
            <person name="Chicoki N."/>
            <person name="Fauchery L."/>
            <person name="Kohler A."/>
            <person name="Kuo A."/>
            <person name="Labutti K."/>
            <person name="Pangilinan J."/>
            <person name="Lipzen A."/>
            <person name="Riley R."/>
            <person name="Andreopoulos W."/>
            <person name="He G."/>
            <person name="Johnson J."/>
            <person name="Barry K.W."/>
            <person name="Grigoriev I.V."/>
            <person name="Nagy L."/>
            <person name="Hibbett D."/>
            <person name="Henrissat B."/>
            <person name="Matheny P.B."/>
            <person name="Labbe J."/>
            <person name="Martin F."/>
        </authorList>
    </citation>
    <scope>NUCLEOTIDE SEQUENCE</scope>
    <source>
        <strain evidence="1">HHB10654</strain>
    </source>
</reference>
<organism evidence="1 2">
    <name type="scientific">Artomyces pyxidatus</name>
    <dbReference type="NCBI Taxonomy" id="48021"/>
    <lineage>
        <taxon>Eukaryota</taxon>
        <taxon>Fungi</taxon>
        <taxon>Dikarya</taxon>
        <taxon>Basidiomycota</taxon>
        <taxon>Agaricomycotina</taxon>
        <taxon>Agaricomycetes</taxon>
        <taxon>Russulales</taxon>
        <taxon>Auriscalpiaceae</taxon>
        <taxon>Artomyces</taxon>
    </lineage>
</organism>
<evidence type="ECO:0000313" key="2">
    <source>
        <dbReference type="Proteomes" id="UP000814140"/>
    </source>
</evidence>
<keyword evidence="2" id="KW-1185">Reference proteome</keyword>
<evidence type="ECO:0000313" key="1">
    <source>
        <dbReference type="EMBL" id="KAI0064103.1"/>
    </source>
</evidence>
<sequence>MSLTQRNRMALDKLTSMSRLNTPSPSASSRASRSPLPALTSVSGASNEGSSSRLPSHSHSNSAPGGRHRSHTLSGSETERESQRGPSSASYSYSSDDQSVTPPSSVSRVYPSESIRRRRISLPESPSKPKRESHSRTSSPGPSQRTPRKRVSMAMSPADQDMDFAGDETHAITAAALAAVASLRRSPTSSGKKTRQPLPREFRETKKASSDGRASGEPTTPQKFRHNTLITRNSSPSPKTSSRLYNTSRVDLSPNRPSHASKSSTVREMTRKHQTRWVSDDIRSSTSGSITGDADDSFDSANSTGLGRRQTARGGSMESTLGARLVGDSLRAAGITMRKDGAGDVFESQEPSIKGHRRPRSSGAPSVGHADWEDKSVAQSQAGPSRAASSRLYDPRTPANATSHYRTERGVNSGPSIRPATSMAEYHTHDDMPPPRTAPSGLRSYKSTYAVDRDREGIGSSSRQQLYPMLQAPSLQERTYGSPRVRPRELGSNGKGKGLSATDEQAVEHLHLMDESLTMFETLLSRLPSMGETTTSTVPELFRNAQSVVRFSEQVNGMLRSGTNRALERLIDSEVADEAEVIDMVALWKDVGSDFRDCLRVSDELVRTMTGFLLGAGKVLRESAAVAGNGRTNGMANLQHLRGASEDLRRSAVDGHSSTSGTGTGSGKGSASGDGRRSTESRRSWEPRTEREKADLLRRVSSRADGILANNRSASSFLRDRDRDPPFRERSSQPSDQEMSPPPAPSPALRPLTSNAANSSSIRRLYAPRDREPSTPNNQATPPALATIQSQVSLHDYEPSPTPAPRPLAAGSNTERQRTLPPISIPAPLPSLPSESLLNRRGSVPDKSGSSRRKVSTASNITVRATSASFNIAPPSATTAVTPHTVSNSSSKANTPDRANFPLTRTDSASASDSSSKKNNVTFSRPLTVSVSALSGLQQRDSRSRTTSGATTDEEPMSATSPAVWTPRSGSETERPPRATLSRRTLGRARASLDATWEEEERTGSGGSSGVGTQAQTVVVAGRKERRRTITEIFS</sequence>
<reference evidence="1" key="2">
    <citation type="journal article" date="2022" name="New Phytol.">
        <title>Evolutionary transition to the ectomycorrhizal habit in the genomes of a hyperdiverse lineage of mushroom-forming fungi.</title>
        <authorList>
            <person name="Looney B."/>
            <person name="Miyauchi S."/>
            <person name="Morin E."/>
            <person name="Drula E."/>
            <person name="Courty P.E."/>
            <person name="Kohler A."/>
            <person name="Kuo A."/>
            <person name="LaButti K."/>
            <person name="Pangilinan J."/>
            <person name="Lipzen A."/>
            <person name="Riley R."/>
            <person name="Andreopoulos W."/>
            <person name="He G."/>
            <person name="Johnson J."/>
            <person name="Nolan M."/>
            <person name="Tritt A."/>
            <person name="Barry K.W."/>
            <person name="Grigoriev I.V."/>
            <person name="Nagy L.G."/>
            <person name="Hibbett D."/>
            <person name="Henrissat B."/>
            <person name="Matheny P.B."/>
            <person name="Labbe J."/>
            <person name="Martin F.M."/>
        </authorList>
    </citation>
    <scope>NUCLEOTIDE SEQUENCE</scope>
    <source>
        <strain evidence="1">HHB10654</strain>
    </source>
</reference>
<proteinExistence type="predicted"/>
<protein>
    <submittedName>
        <fullName evidence="1">Uncharacterized protein</fullName>
    </submittedName>
</protein>